<dbReference type="InterPro" id="IPR000835">
    <property type="entry name" value="HTH_MarR-typ"/>
</dbReference>
<dbReference type="GO" id="GO:0006950">
    <property type="term" value="P:response to stress"/>
    <property type="evidence" value="ECO:0007669"/>
    <property type="project" value="TreeGrafter"/>
</dbReference>
<gene>
    <name evidence="2" type="ORF">H8Z83_10280</name>
</gene>
<dbReference type="InterPro" id="IPR036388">
    <property type="entry name" value="WH-like_DNA-bd_sf"/>
</dbReference>
<dbReference type="AlphaFoldDB" id="A0A923MI22"/>
<dbReference type="Gene3D" id="1.10.10.10">
    <property type="entry name" value="Winged helix-like DNA-binding domain superfamily/Winged helix DNA-binding domain"/>
    <property type="match status" value="1"/>
</dbReference>
<evidence type="ECO:0000313" key="2">
    <source>
        <dbReference type="EMBL" id="MBC5770703.1"/>
    </source>
</evidence>
<dbReference type="SUPFAM" id="SSF46785">
    <property type="entry name" value="Winged helix' DNA-binding domain"/>
    <property type="match status" value="1"/>
</dbReference>
<comment type="caution">
    <text evidence="2">The sequence shown here is derived from an EMBL/GenBank/DDBJ whole genome shotgun (WGS) entry which is preliminary data.</text>
</comment>
<dbReference type="PANTHER" id="PTHR33164:SF43">
    <property type="entry name" value="HTH-TYPE TRANSCRIPTIONAL REPRESSOR YETL"/>
    <property type="match status" value="1"/>
</dbReference>
<evidence type="ECO:0000313" key="3">
    <source>
        <dbReference type="Proteomes" id="UP000620327"/>
    </source>
</evidence>
<keyword evidence="3" id="KW-1185">Reference proteome</keyword>
<dbReference type="PANTHER" id="PTHR33164">
    <property type="entry name" value="TRANSCRIPTIONAL REGULATOR, MARR FAMILY"/>
    <property type="match status" value="1"/>
</dbReference>
<reference evidence="2" key="1">
    <citation type="submission" date="2020-08" db="EMBL/GenBank/DDBJ databases">
        <title>Genome public.</title>
        <authorList>
            <person name="Liu C."/>
            <person name="Sun Q."/>
        </authorList>
    </citation>
    <scope>NUCLEOTIDE SEQUENCE</scope>
    <source>
        <strain evidence="2">BX15</strain>
    </source>
</reference>
<proteinExistence type="predicted"/>
<name>A0A923MI22_9FIRM</name>
<organism evidence="2 3">
    <name type="scientific">Dysosmobacter segnis</name>
    <dbReference type="NCBI Taxonomy" id="2763042"/>
    <lineage>
        <taxon>Bacteria</taxon>
        <taxon>Bacillati</taxon>
        <taxon>Bacillota</taxon>
        <taxon>Clostridia</taxon>
        <taxon>Eubacteriales</taxon>
        <taxon>Oscillospiraceae</taxon>
        <taxon>Dysosmobacter</taxon>
    </lineage>
</organism>
<feature type="domain" description="HTH marR-type" evidence="1">
    <location>
        <begin position="24"/>
        <end position="125"/>
    </location>
</feature>
<dbReference type="InterPro" id="IPR036390">
    <property type="entry name" value="WH_DNA-bd_sf"/>
</dbReference>
<sequence length="154" mass="17498">MLPAVRFYTYSKRFEEAYTAAMRPLTEELDMAQPAVDILLFLANNPSMDTARDICTYRHLKPAIVSFHVEKLAGEGYLERQPVPGDRRKCRLVCTKKAGPVIRRGRAVQETFSRQLTEGLTEEELETCFRCFAVFGENMDRLSGSRKATKGDAK</sequence>
<dbReference type="EMBL" id="JACOQI010000009">
    <property type="protein sequence ID" value="MBC5770703.1"/>
    <property type="molecule type" value="Genomic_DNA"/>
</dbReference>
<protein>
    <submittedName>
        <fullName evidence="2">MarR family transcriptional regulator</fullName>
    </submittedName>
</protein>
<dbReference type="GO" id="GO:0003700">
    <property type="term" value="F:DNA-binding transcription factor activity"/>
    <property type="evidence" value="ECO:0007669"/>
    <property type="project" value="InterPro"/>
</dbReference>
<dbReference type="Pfam" id="PF12802">
    <property type="entry name" value="MarR_2"/>
    <property type="match status" value="1"/>
</dbReference>
<dbReference type="SMART" id="SM00347">
    <property type="entry name" value="HTH_MARR"/>
    <property type="match status" value="1"/>
</dbReference>
<dbReference type="InterPro" id="IPR039422">
    <property type="entry name" value="MarR/SlyA-like"/>
</dbReference>
<dbReference type="RefSeq" id="WP_187014949.1">
    <property type="nucleotide sequence ID" value="NZ_JACOQI010000009.1"/>
</dbReference>
<accession>A0A923MI22</accession>
<dbReference type="Proteomes" id="UP000620327">
    <property type="component" value="Unassembled WGS sequence"/>
</dbReference>
<evidence type="ECO:0000259" key="1">
    <source>
        <dbReference type="SMART" id="SM00347"/>
    </source>
</evidence>